<dbReference type="PANTHER" id="PTHR34075">
    <property type="entry name" value="BLR3430 PROTEIN"/>
    <property type="match status" value="1"/>
</dbReference>
<proteinExistence type="predicted"/>
<reference evidence="1 2" key="1">
    <citation type="submission" date="2018-10" db="EMBL/GenBank/DDBJ databases">
        <title>Isolation from cow dung.</title>
        <authorList>
            <person name="Ling L."/>
        </authorList>
    </citation>
    <scope>NUCLEOTIDE SEQUENCE [LARGE SCALE GENOMIC DNA]</scope>
    <source>
        <strain evidence="1 2">NEAU-LL90</strain>
    </source>
</reference>
<evidence type="ECO:0000313" key="2">
    <source>
        <dbReference type="Proteomes" id="UP000279275"/>
    </source>
</evidence>
<dbReference type="AlphaFoldDB" id="A0A3M2KX56"/>
<keyword evidence="2" id="KW-1185">Reference proteome</keyword>
<dbReference type="Proteomes" id="UP000279275">
    <property type="component" value="Unassembled WGS sequence"/>
</dbReference>
<gene>
    <name evidence="1" type="ORF">EBN03_23135</name>
</gene>
<dbReference type="SUPFAM" id="SSF50249">
    <property type="entry name" value="Nucleic acid-binding proteins"/>
    <property type="match status" value="1"/>
</dbReference>
<dbReference type="OrthoDB" id="4542282at2"/>
<organism evidence="1 2">
    <name type="scientific">Nocardia stercoris</name>
    <dbReference type="NCBI Taxonomy" id="2483361"/>
    <lineage>
        <taxon>Bacteria</taxon>
        <taxon>Bacillati</taxon>
        <taxon>Actinomycetota</taxon>
        <taxon>Actinomycetes</taxon>
        <taxon>Mycobacteriales</taxon>
        <taxon>Nocardiaceae</taxon>
        <taxon>Nocardia</taxon>
    </lineage>
</organism>
<sequence length="148" mass="15806">MAEQIYESGPTAAGTGLMIRRCSLCGKLLAPLIGECSKCGSRKLDWMPASGLGSIVSWRSADRCMGDIHSSMTPLTIAIVELDEGPWLYATVDGDVPPLSDRPIRVRFEPRPPLDRFPVFVVCGAQIPSAALGSSAARESADAWELSA</sequence>
<dbReference type="InterPro" id="IPR012340">
    <property type="entry name" value="NA-bd_OB-fold"/>
</dbReference>
<dbReference type="PANTHER" id="PTHR34075:SF5">
    <property type="entry name" value="BLR3430 PROTEIN"/>
    <property type="match status" value="1"/>
</dbReference>
<dbReference type="EMBL" id="RFFH01000011">
    <property type="protein sequence ID" value="RMI30122.1"/>
    <property type="molecule type" value="Genomic_DNA"/>
</dbReference>
<dbReference type="InterPro" id="IPR052513">
    <property type="entry name" value="Thioester_dehydratase-like"/>
</dbReference>
<accession>A0A3M2KX56</accession>
<protein>
    <submittedName>
        <fullName evidence="1">Uncharacterized protein</fullName>
    </submittedName>
</protein>
<dbReference type="RefSeq" id="WP_122190194.1">
    <property type="nucleotide sequence ID" value="NZ_RFFH01000011.1"/>
</dbReference>
<comment type="caution">
    <text evidence="1">The sequence shown here is derived from an EMBL/GenBank/DDBJ whole genome shotgun (WGS) entry which is preliminary data.</text>
</comment>
<name>A0A3M2KX56_9NOCA</name>
<evidence type="ECO:0000313" key="1">
    <source>
        <dbReference type="EMBL" id="RMI30122.1"/>
    </source>
</evidence>